<name>A0A4Y4D2P3_KOCVA</name>
<evidence type="ECO:0000313" key="2">
    <source>
        <dbReference type="Proteomes" id="UP000315730"/>
    </source>
</evidence>
<accession>A0A4Y4D2P3</accession>
<reference evidence="1 2" key="1">
    <citation type="submission" date="2019-06" db="EMBL/GenBank/DDBJ databases">
        <title>Whole genome shotgun sequence of Kocuria varians NBRC 15358.</title>
        <authorList>
            <person name="Hosoyama A."/>
            <person name="Uohara A."/>
            <person name="Ohji S."/>
            <person name="Ichikawa N."/>
        </authorList>
    </citation>
    <scope>NUCLEOTIDE SEQUENCE [LARGE SCALE GENOMIC DNA]</scope>
    <source>
        <strain evidence="1 2">NBRC 15358</strain>
    </source>
</reference>
<organism evidence="1 2">
    <name type="scientific">Kocuria varians</name>
    <name type="common">Micrococcus varians</name>
    <dbReference type="NCBI Taxonomy" id="1272"/>
    <lineage>
        <taxon>Bacteria</taxon>
        <taxon>Bacillati</taxon>
        <taxon>Actinomycetota</taxon>
        <taxon>Actinomycetes</taxon>
        <taxon>Micrococcales</taxon>
        <taxon>Micrococcaceae</taxon>
        <taxon>Kocuria</taxon>
    </lineage>
</organism>
<evidence type="ECO:0000313" key="1">
    <source>
        <dbReference type="EMBL" id="GEC99465.1"/>
    </source>
</evidence>
<keyword evidence="2" id="KW-1185">Reference proteome</keyword>
<dbReference type="EMBL" id="BJNW01000013">
    <property type="protein sequence ID" value="GEC99465.1"/>
    <property type="molecule type" value="Genomic_DNA"/>
</dbReference>
<comment type="caution">
    <text evidence="1">The sequence shown here is derived from an EMBL/GenBank/DDBJ whole genome shotgun (WGS) entry which is preliminary data.</text>
</comment>
<protein>
    <submittedName>
        <fullName evidence="1">Uncharacterized protein</fullName>
    </submittedName>
</protein>
<proteinExistence type="predicted"/>
<sequence>MNTGLRPIRSASMAHAGIVNRATKLASTETHSIVERSRPTTEVAKDRDHTRNTTFTVLMSAAAAIRSTAALWYLNITDSGVAGFSSGISCWASSKAGGSSRWRRIRYAVSTTTAEIQNGTRQPQLKSCSSESSSVNGMNTAVASRVPNWVPCSVHEVVTARWRSSACSRDTEIALACSPEAESPWITRHSTSSTGASIPTWP</sequence>
<dbReference type="AlphaFoldDB" id="A0A4Y4D2P3"/>
<gene>
    <name evidence="1" type="ORF">KVA01_16200</name>
</gene>
<dbReference type="Proteomes" id="UP000315730">
    <property type="component" value="Unassembled WGS sequence"/>
</dbReference>